<dbReference type="PANTHER" id="PTHR47017">
    <property type="entry name" value="ACYL-COA"/>
    <property type="match status" value="1"/>
</dbReference>
<gene>
    <name evidence="1" type="ORF">MXMO3_01916</name>
</gene>
<dbReference type="InterPro" id="IPR007434">
    <property type="entry name" value="FemAB-like"/>
</dbReference>
<reference evidence="1 2" key="1">
    <citation type="submission" date="2017-05" db="EMBL/GenBank/DDBJ databases">
        <title>Genome Analysis of Maritalea myrionectae HL2708#5.</title>
        <authorList>
            <consortium name="Cotde Inc.-PKNU"/>
            <person name="Jang D."/>
            <person name="Oh H.-M."/>
        </authorList>
    </citation>
    <scope>NUCLEOTIDE SEQUENCE [LARGE SCALE GENOMIC DNA]</scope>
    <source>
        <strain evidence="1 2">HL2708#5</strain>
    </source>
</reference>
<evidence type="ECO:0000313" key="2">
    <source>
        <dbReference type="Proteomes" id="UP000258927"/>
    </source>
</evidence>
<evidence type="ECO:0008006" key="3">
    <source>
        <dbReference type="Google" id="ProtNLM"/>
    </source>
</evidence>
<dbReference type="KEGG" id="mmyr:MXMO3_01916"/>
<name>A0A2R4MEK6_9HYPH</name>
<dbReference type="Pfam" id="PF04339">
    <property type="entry name" value="FemAB_like"/>
    <property type="match status" value="1"/>
</dbReference>
<dbReference type="EMBL" id="CP021330">
    <property type="protein sequence ID" value="AVX04440.1"/>
    <property type="molecule type" value="Genomic_DNA"/>
</dbReference>
<dbReference type="Proteomes" id="UP000258927">
    <property type="component" value="Chromosome"/>
</dbReference>
<dbReference type="InterPro" id="IPR016181">
    <property type="entry name" value="Acyl_CoA_acyltransferase"/>
</dbReference>
<dbReference type="AlphaFoldDB" id="A0A2R4MEK6"/>
<protein>
    <recommendedName>
        <fullName evidence="3">GNAT family N-acetyltransferase</fullName>
    </recommendedName>
</protein>
<organism evidence="1 2">
    <name type="scientific">Maritalea myrionectae</name>
    <dbReference type="NCBI Taxonomy" id="454601"/>
    <lineage>
        <taxon>Bacteria</taxon>
        <taxon>Pseudomonadati</taxon>
        <taxon>Pseudomonadota</taxon>
        <taxon>Alphaproteobacteria</taxon>
        <taxon>Hyphomicrobiales</taxon>
        <taxon>Devosiaceae</taxon>
        <taxon>Maritalea</taxon>
    </lineage>
</organism>
<sequence>MSQIVLKTNASIQEIGAARWQALAGNDNPFNSFAFLHALEQSGCVAAHTGWQPQHLSVETETGELLGVVPAYLKGHSQGEYVFDHAWADAFQRAGGKYYPKLQISIPFTPATAPKLLTKQDAPSSTKSLLIDGLERACQQLNLSSAHATFLPPEDLELFTEHQWLERHDRQYHWRNQNYQSFDDFLAQLASRKRKAIRKERRTVHDHGLKIEWLSGKDIQEHHWDSFFAFYMDTGSRKWGQPYLNRDFFSLIGESMGDKIVLMLAHDGTDYVAGTLNLVGRDTLFGRYWGCNQHIPNLHFELCYYQAIDYAIEKKLQTVEAGAQGEHKIARGYEPITTRSAHFIPHDGFREAVKDYLDEERRHIALDQELLKGYTPFKKE</sequence>
<proteinExistence type="predicted"/>
<accession>A0A2R4MEK6</accession>
<evidence type="ECO:0000313" key="1">
    <source>
        <dbReference type="EMBL" id="AVX04440.1"/>
    </source>
</evidence>
<dbReference type="STRING" id="1122213.GCA_000423365_02216"/>
<dbReference type="PANTHER" id="PTHR47017:SF1">
    <property type="entry name" value="ACYL-COA"/>
    <property type="match status" value="1"/>
</dbReference>
<dbReference type="Gene3D" id="3.40.630.30">
    <property type="match status" value="1"/>
</dbReference>
<dbReference type="RefSeq" id="WP_117395719.1">
    <property type="nucleotide sequence ID" value="NZ_CP021330.1"/>
</dbReference>
<dbReference type="SUPFAM" id="SSF55729">
    <property type="entry name" value="Acyl-CoA N-acyltransferases (Nat)"/>
    <property type="match status" value="1"/>
</dbReference>
<keyword evidence="2" id="KW-1185">Reference proteome</keyword>